<proteinExistence type="predicted"/>
<reference evidence="1" key="2">
    <citation type="journal article" date="2024" name="Plant">
        <title>Genomic evolution and insights into agronomic trait innovations of Sesamum species.</title>
        <authorList>
            <person name="Miao H."/>
            <person name="Wang L."/>
            <person name="Qu L."/>
            <person name="Liu H."/>
            <person name="Sun Y."/>
            <person name="Le M."/>
            <person name="Wang Q."/>
            <person name="Wei S."/>
            <person name="Zheng Y."/>
            <person name="Lin W."/>
            <person name="Duan Y."/>
            <person name="Cao H."/>
            <person name="Xiong S."/>
            <person name="Wang X."/>
            <person name="Wei L."/>
            <person name="Li C."/>
            <person name="Ma Q."/>
            <person name="Ju M."/>
            <person name="Zhao R."/>
            <person name="Li G."/>
            <person name="Mu C."/>
            <person name="Tian Q."/>
            <person name="Mei H."/>
            <person name="Zhang T."/>
            <person name="Gao T."/>
            <person name="Zhang H."/>
        </authorList>
    </citation>
    <scope>NUCLEOTIDE SEQUENCE</scope>
    <source>
        <strain evidence="1">G01</strain>
    </source>
</reference>
<accession>A0AAW2LL39</accession>
<organism evidence="1">
    <name type="scientific">Sesamum angustifolium</name>
    <dbReference type="NCBI Taxonomy" id="2727405"/>
    <lineage>
        <taxon>Eukaryota</taxon>
        <taxon>Viridiplantae</taxon>
        <taxon>Streptophyta</taxon>
        <taxon>Embryophyta</taxon>
        <taxon>Tracheophyta</taxon>
        <taxon>Spermatophyta</taxon>
        <taxon>Magnoliopsida</taxon>
        <taxon>eudicotyledons</taxon>
        <taxon>Gunneridae</taxon>
        <taxon>Pentapetalae</taxon>
        <taxon>asterids</taxon>
        <taxon>lamiids</taxon>
        <taxon>Lamiales</taxon>
        <taxon>Pedaliaceae</taxon>
        <taxon>Sesamum</taxon>
    </lineage>
</organism>
<sequence length="136" mass="15139">MEGGIMKASDISSLHGSRNCRLLRTAAFLQVLERDKSSNIMRLHMARFVYRITPALKMFLEQLLNHHPAGILPQPRGAHQVDFYMSGSRCSSLLGIKLYAEAFNVYALQTVLGGQRSLSTCIYLTAGKLEHLAPGY</sequence>
<gene>
    <name evidence="1" type="ORF">Sangu_1997800</name>
</gene>
<protein>
    <submittedName>
        <fullName evidence="1">Uncharacterized protein</fullName>
    </submittedName>
</protein>
<evidence type="ECO:0000313" key="1">
    <source>
        <dbReference type="EMBL" id="KAL0318416.1"/>
    </source>
</evidence>
<reference evidence="1" key="1">
    <citation type="submission" date="2020-06" db="EMBL/GenBank/DDBJ databases">
        <authorList>
            <person name="Li T."/>
            <person name="Hu X."/>
            <person name="Zhang T."/>
            <person name="Song X."/>
            <person name="Zhang H."/>
            <person name="Dai N."/>
            <person name="Sheng W."/>
            <person name="Hou X."/>
            <person name="Wei L."/>
        </authorList>
    </citation>
    <scope>NUCLEOTIDE SEQUENCE</scope>
    <source>
        <strain evidence="1">G01</strain>
        <tissue evidence="1">Leaf</tissue>
    </source>
</reference>
<dbReference type="AlphaFoldDB" id="A0AAW2LL39"/>
<name>A0AAW2LL39_9LAMI</name>
<comment type="caution">
    <text evidence="1">The sequence shown here is derived from an EMBL/GenBank/DDBJ whole genome shotgun (WGS) entry which is preliminary data.</text>
</comment>
<dbReference type="EMBL" id="JACGWK010000013">
    <property type="protein sequence ID" value="KAL0318416.1"/>
    <property type="molecule type" value="Genomic_DNA"/>
</dbReference>